<proteinExistence type="predicted"/>
<sequence length="322" mass="35683">MYNKIESEKYSTRSSWAKSSEEKQKLILEYQDIYKSELSEGTVFRIVGLSILETLALPRCNHLWVLPVGRYHSVPPKLTLSSPESSEIQNQGGASRFGSVIVYDEITGGMCLFHFGKNPAYLSHSSAEYNNNKEFFLDTPSAKLSVDILNILNESNTLDKVGGSTLFASFKTHLKEEIIRHAKKLTDQTTNNLATFTNLGLESDTVKILSGEHEENTIIGIIPLLPEEQPLILCSADPIFGPSTHFTQIPALLMQPFTELGTDKSSGADNEVLHDSGEEAFQQNSTTPHSSLSIFSHSSSHDHDSTSLVDALGMTFKGFYRF</sequence>
<feature type="compositionally biased region" description="Low complexity" evidence="1">
    <location>
        <begin position="289"/>
        <end position="298"/>
    </location>
</feature>
<evidence type="ECO:0000313" key="3">
    <source>
        <dbReference type="Proteomes" id="UP000054921"/>
    </source>
</evidence>
<comment type="caution">
    <text evidence="2">The sequence shown here is derived from an EMBL/GenBank/DDBJ whole genome shotgun (WGS) entry which is preliminary data.</text>
</comment>
<accession>A0A0W0S8I9</accession>
<dbReference type="EMBL" id="LNXW01000013">
    <property type="protein sequence ID" value="KTC79735.1"/>
    <property type="molecule type" value="Genomic_DNA"/>
</dbReference>
<dbReference type="AlphaFoldDB" id="A0A0W0S8I9"/>
<dbReference type="RefSeq" id="WP_058387756.1">
    <property type="nucleotide sequence ID" value="NZ_LNXW01000013.1"/>
</dbReference>
<feature type="region of interest" description="Disordered" evidence="1">
    <location>
        <begin position="282"/>
        <end position="304"/>
    </location>
</feature>
<organism evidence="2 3">
    <name type="scientific">Legionella cherrii</name>
    <dbReference type="NCBI Taxonomy" id="28084"/>
    <lineage>
        <taxon>Bacteria</taxon>
        <taxon>Pseudomonadati</taxon>
        <taxon>Pseudomonadota</taxon>
        <taxon>Gammaproteobacteria</taxon>
        <taxon>Legionellales</taxon>
        <taxon>Legionellaceae</taxon>
        <taxon>Legionella</taxon>
    </lineage>
</organism>
<gene>
    <name evidence="2" type="ORF">Lche_1755</name>
</gene>
<evidence type="ECO:0000256" key="1">
    <source>
        <dbReference type="SAM" id="MobiDB-lite"/>
    </source>
</evidence>
<name>A0A0W0S8I9_9GAMM</name>
<evidence type="ECO:0000313" key="2">
    <source>
        <dbReference type="EMBL" id="KTC79735.1"/>
    </source>
</evidence>
<protein>
    <submittedName>
        <fullName evidence="2">Uncharacterized protein</fullName>
    </submittedName>
</protein>
<dbReference type="Proteomes" id="UP000054921">
    <property type="component" value="Unassembled WGS sequence"/>
</dbReference>
<reference evidence="2 3" key="1">
    <citation type="submission" date="2015-11" db="EMBL/GenBank/DDBJ databases">
        <title>Genomic analysis of 38 Legionella species identifies large and diverse effector repertoires.</title>
        <authorList>
            <person name="Burstein D."/>
            <person name="Amaro F."/>
            <person name="Zusman T."/>
            <person name="Lifshitz Z."/>
            <person name="Cohen O."/>
            <person name="Gilbert J.A."/>
            <person name="Pupko T."/>
            <person name="Shuman H.A."/>
            <person name="Segal G."/>
        </authorList>
    </citation>
    <scope>NUCLEOTIDE SEQUENCE [LARGE SCALE GENOMIC DNA]</scope>
    <source>
        <strain evidence="2 3">ORW</strain>
    </source>
</reference>
<dbReference type="PATRIC" id="fig|28084.5.peg.1903"/>